<dbReference type="GO" id="GO:0005634">
    <property type="term" value="C:nucleus"/>
    <property type="evidence" value="ECO:0000318"/>
    <property type="project" value="GO_Central"/>
</dbReference>
<dbReference type="STRING" id="88036.D8SCE7"/>
<organism evidence="4">
    <name type="scientific">Selaginella moellendorffii</name>
    <name type="common">Spikemoss</name>
    <dbReference type="NCBI Taxonomy" id="88036"/>
    <lineage>
        <taxon>Eukaryota</taxon>
        <taxon>Viridiplantae</taxon>
        <taxon>Streptophyta</taxon>
        <taxon>Embryophyta</taxon>
        <taxon>Tracheophyta</taxon>
        <taxon>Lycopodiopsida</taxon>
        <taxon>Selaginellales</taxon>
        <taxon>Selaginellaceae</taxon>
        <taxon>Selaginella</taxon>
    </lineage>
</organism>
<dbReference type="HOGENOM" id="CLU_043458_5_1_1"/>
<keyword evidence="4" id="KW-1185">Reference proteome</keyword>
<dbReference type="KEGG" id="smo:SELMODRAFT_57817"/>
<dbReference type="InterPro" id="IPR013083">
    <property type="entry name" value="Znf_RING/FYVE/PHD"/>
</dbReference>
<feature type="non-terminal residue" evidence="3">
    <location>
        <position position="184"/>
    </location>
</feature>
<dbReference type="KEGG" id="smo:SELMODRAFT_57798"/>
<dbReference type="Proteomes" id="UP000001514">
    <property type="component" value="Unassembled WGS sequence"/>
</dbReference>
<proteinExistence type="predicted"/>
<feature type="non-terminal residue" evidence="3">
    <location>
        <position position="1"/>
    </location>
</feature>
<dbReference type="OMA" id="AVCTVCM"/>
<dbReference type="GO" id="GO:0003700">
    <property type="term" value="F:DNA-binding transcription factor activity"/>
    <property type="evidence" value="ECO:0000318"/>
    <property type="project" value="GO_Central"/>
</dbReference>
<dbReference type="PANTHER" id="PTHR31197:SF5">
    <property type="entry name" value="OS01G0612600 PROTEIN"/>
    <property type="match status" value="1"/>
</dbReference>
<dbReference type="Gene3D" id="3.30.40.10">
    <property type="entry name" value="Zinc/RING finger domain, C3HC4 (zinc finger)"/>
    <property type="match status" value="1"/>
</dbReference>
<evidence type="ECO:0000313" key="4">
    <source>
        <dbReference type="Proteomes" id="UP000001514"/>
    </source>
</evidence>
<dbReference type="FunCoup" id="D8SCE7">
    <property type="interactions" value="1733"/>
</dbReference>
<dbReference type="EMBL" id="GL377619">
    <property type="protein sequence ID" value="EFJ16225.1"/>
    <property type="molecule type" value="Genomic_DNA"/>
</dbReference>
<dbReference type="AlphaFoldDB" id="D8SCE7"/>
<evidence type="ECO:0000313" key="2">
    <source>
        <dbReference type="EMBL" id="EFJ16225.1"/>
    </source>
</evidence>
<gene>
    <name evidence="2" type="ORF">SELMODRAFT_57798</name>
    <name evidence="3" type="ORF">SELMODRAFT_57817</name>
</gene>
<dbReference type="Gramene" id="EFJ17693">
    <property type="protein sequence ID" value="EFJ17693"/>
    <property type="gene ID" value="SELMODRAFT_57817"/>
</dbReference>
<feature type="region of interest" description="Disordered" evidence="1">
    <location>
        <begin position="164"/>
        <end position="184"/>
    </location>
</feature>
<name>D8SCE7_SELML</name>
<reference evidence="3 4" key="1">
    <citation type="journal article" date="2011" name="Science">
        <title>The Selaginella genome identifies genetic changes associated with the evolution of vascular plants.</title>
        <authorList>
            <person name="Banks J.A."/>
            <person name="Nishiyama T."/>
            <person name="Hasebe M."/>
            <person name="Bowman J.L."/>
            <person name="Gribskov M."/>
            <person name="dePamphilis C."/>
            <person name="Albert V.A."/>
            <person name="Aono N."/>
            <person name="Aoyama T."/>
            <person name="Ambrose B.A."/>
            <person name="Ashton N.W."/>
            <person name="Axtell M.J."/>
            <person name="Barker E."/>
            <person name="Barker M.S."/>
            <person name="Bennetzen J.L."/>
            <person name="Bonawitz N.D."/>
            <person name="Chapple C."/>
            <person name="Cheng C."/>
            <person name="Correa L.G."/>
            <person name="Dacre M."/>
            <person name="DeBarry J."/>
            <person name="Dreyer I."/>
            <person name="Elias M."/>
            <person name="Engstrom E.M."/>
            <person name="Estelle M."/>
            <person name="Feng L."/>
            <person name="Finet C."/>
            <person name="Floyd S.K."/>
            <person name="Frommer W.B."/>
            <person name="Fujita T."/>
            <person name="Gramzow L."/>
            <person name="Gutensohn M."/>
            <person name="Harholt J."/>
            <person name="Hattori M."/>
            <person name="Heyl A."/>
            <person name="Hirai T."/>
            <person name="Hiwatashi Y."/>
            <person name="Ishikawa M."/>
            <person name="Iwata M."/>
            <person name="Karol K.G."/>
            <person name="Koehler B."/>
            <person name="Kolukisaoglu U."/>
            <person name="Kubo M."/>
            <person name="Kurata T."/>
            <person name="Lalonde S."/>
            <person name="Li K."/>
            <person name="Li Y."/>
            <person name="Litt A."/>
            <person name="Lyons E."/>
            <person name="Manning G."/>
            <person name="Maruyama T."/>
            <person name="Michael T.P."/>
            <person name="Mikami K."/>
            <person name="Miyazaki S."/>
            <person name="Morinaga S."/>
            <person name="Murata T."/>
            <person name="Mueller-Roeber B."/>
            <person name="Nelson D.R."/>
            <person name="Obara M."/>
            <person name="Oguri Y."/>
            <person name="Olmstead R.G."/>
            <person name="Onodera N."/>
            <person name="Petersen B.L."/>
            <person name="Pils B."/>
            <person name="Prigge M."/>
            <person name="Rensing S.A."/>
            <person name="Riano-Pachon D.M."/>
            <person name="Roberts A.W."/>
            <person name="Sato Y."/>
            <person name="Scheller H.V."/>
            <person name="Schulz B."/>
            <person name="Schulz C."/>
            <person name="Shakirov E.V."/>
            <person name="Shibagaki N."/>
            <person name="Shinohara N."/>
            <person name="Shippen D.E."/>
            <person name="Soerensen I."/>
            <person name="Sotooka R."/>
            <person name="Sugimoto N."/>
            <person name="Sugita M."/>
            <person name="Sumikawa N."/>
            <person name="Tanurdzic M."/>
            <person name="Theissen G."/>
            <person name="Ulvskov P."/>
            <person name="Wakazuki S."/>
            <person name="Weng J.K."/>
            <person name="Willats W.W."/>
            <person name="Wipf D."/>
            <person name="Wolf P.G."/>
            <person name="Yang L."/>
            <person name="Zimmer A.D."/>
            <person name="Zhu Q."/>
            <person name="Mitros T."/>
            <person name="Hellsten U."/>
            <person name="Loque D."/>
            <person name="Otillar R."/>
            <person name="Salamov A."/>
            <person name="Schmutz J."/>
            <person name="Shapiro H."/>
            <person name="Lindquist E."/>
            <person name="Lucas S."/>
            <person name="Rokhsar D."/>
            <person name="Grigoriev I.V."/>
        </authorList>
    </citation>
    <scope>NUCLEOTIDE SEQUENCE [LARGE SCALE GENOMIC DNA]</scope>
</reference>
<sequence length="184" mass="20757">KEWEDATCPICMEIPHNAVLLLCSSHDNGCRPYMCDTSYRHSNCLDQYKKLSGRGGGHGMGESLDLMCPLCRGKVVGWKVVEPARRHLNCKSRNCAQESCGFTGSYDELRKHARCVHPFARPSDVDPARQRDWRHLERERDIGDVLSTIQSAMPGARILGDYVIDEDNDDQEDEGDDNDFPGDD</sequence>
<dbReference type="Pfam" id="PF07800">
    <property type="entry name" value="DUF1644"/>
    <property type="match status" value="2"/>
</dbReference>
<dbReference type="PANTHER" id="PTHR31197">
    <property type="entry name" value="OS01G0612600 PROTEIN"/>
    <property type="match status" value="1"/>
</dbReference>
<dbReference type="InParanoid" id="D8SCE7"/>
<dbReference type="Gramene" id="EFJ16225">
    <property type="protein sequence ID" value="EFJ16225"/>
    <property type="gene ID" value="SELMODRAFT_57798"/>
</dbReference>
<dbReference type="eggNOG" id="ENOG502QVW7">
    <property type="taxonomic scope" value="Eukaryota"/>
</dbReference>
<dbReference type="InterPro" id="IPR012866">
    <property type="entry name" value="DUF1644"/>
</dbReference>
<dbReference type="EMBL" id="GL377612">
    <property type="protein sequence ID" value="EFJ17693.1"/>
    <property type="molecule type" value="Genomic_DNA"/>
</dbReference>
<evidence type="ECO:0000256" key="1">
    <source>
        <dbReference type="SAM" id="MobiDB-lite"/>
    </source>
</evidence>
<evidence type="ECO:0000313" key="3">
    <source>
        <dbReference type="EMBL" id="EFJ17693.1"/>
    </source>
</evidence>
<accession>D8SCE7</accession>
<protein>
    <submittedName>
        <fullName evidence="3">Uncharacterized protein</fullName>
    </submittedName>
</protein>